<comment type="similarity">
    <text evidence="12">Belongs to the tRNA nucleotidyltransferase/poly(A) polymerase family. Bacterial CCA-adding enzyme type 1 subfamily.</text>
</comment>
<dbReference type="STRING" id="1335757.SPICUR_00510"/>
<dbReference type="InterPro" id="IPR032828">
    <property type="entry name" value="PolyA_RNA-bd"/>
</dbReference>
<evidence type="ECO:0000259" key="13">
    <source>
        <dbReference type="PROSITE" id="PS51831"/>
    </source>
</evidence>
<dbReference type="HAMAP" id="MF_01262">
    <property type="entry name" value="CCA_bact_type2"/>
    <property type="match status" value="1"/>
</dbReference>
<feature type="binding site" evidence="12">
    <location>
        <position position="142"/>
    </location>
    <ligand>
        <name>CTP</name>
        <dbReference type="ChEBI" id="CHEBI:37563"/>
    </ligand>
</feature>
<evidence type="ECO:0000256" key="12">
    <source>
        <dbReference type="HAMAP-Rule" id="MF_01261"/>
    </source>
</evidence>
<dbReference type="PIRSF" id="PIRSF000813">
    <property type="entry name" value="CCA_bact"/>
    <property type="match status" value="1"/>
</dbReference>
<dbReference type="InterPro" id="IPR002646">
    <property type="entry name" value="PolA_pol_head_dom"/>
</dbReference>
<keyword evidence="11 12" id="KW-0694">RNA-binding</keyword>
<evidence type="ECO:0000256" key="11">
    <source>
        <dbReference type="ARBA" id="ARBA00022884"/>
    </source>
</evidence>
<dbReference type="HAMAP" id="MF_01261">
    <property type="entry name" value="CCA_bact_type1"/>
    <property type="match status" value="1"/>
</dbReference>
<feature type="binding site" evidence="12">
    <location>
        <position position="16"/>
    </location>
    <ligand>
        <name>CTP</name>
        <dbReference type="ChEBI" id="CHEBI:37563"/>
    </ligand>
</feature>
<dbReference type="AlphaFoldDB" id="U5T469"/>
<evidence type="ECO:0000256" key="5">
    <source>
        <dbReference type="ARBA" id="ARBA00022723"/>
    </source>
</evidence>
<comment type="miscellaneous">
    <text evidence="12">A single active site specifically recognizes both ATP and CTP and is responsible for their addition.</text>
</comment>
<keyword evidence="1 12" id="KW-0533">Nickel</keyword>
<evidence type="ECO:0000256" key="2">
    <source>
        <dbReference type="ARBA" id="ARBA00022679"/>
    </source>
</evidence>
<dbReference type="EMBL" id="CP005990">
    <property type="protein sequence ID" value="AGY90972.1"/>
    <property type="molecule type" value="Genomic_DNA"/>
</dbReference>
<keyword evidence="12" id="KW-0511">Multifunctional enzyme</keyword>
<dbReference type="Gene3D" id="3.30.460.10">
    <property type="entry name" value="Beta Polymerase, domain 2"/>
    <property type="match status" value="1"/>
</dbReference>
<dbReference type="PROSITE" id="PS51831">
    <property type="entry name" value="HD"/>
    <property type="match status" value="1"/>
</dbReference>
<comment type="function">
    <text evidence="12">Catalyzes the addition and repair of the essential 3'-terminal CCA sequence in tRNAs without using a nucleic acid template. Adds these three nucleotides in the order of C, C, and A to the tRNA nucleotide-73, using CTP and ATP as substrates and producing inorganic pyrophosphate. tRNA 3'-terminal CCA addition is required both for tRNA processing and repair. Also involved in tRNA surveillance by mediating tandem CCA addition to generate a CCACCA at the 3' terminus of unstable tRNAs. While stable tRNAs receive only 3'-terminal CCA, unstable tRNAs are marked with CCACCA and rapidly degraded.</text>
</comment>
<comment type="domain">
    <text evidence="12">Comprises two domains: an N-terminal domain containing the nucleotidyltransferase activity and a C-terminal HD domain associated with both phosphodiesterase and phosphatase activities.</text>
</comment>
<keyword evidence="2 12" id="KW-0808">Transferase</keyword>
<gene>
    <name evidence="12" type="primary">cca</name>
    <name evidence="14" type="ORF">SPICUR_00510</name>
</gene>
<dbReference type="Gene3D" id="1.10.3090.10">
    <property type="entry name" value="cca-adding enzyme, domain 2"/>
    <property type="match status" value="1"/>
</dbReference>
<dbReference type="SUPFAM" id="SSF81301">
    <property type="entry name" value="Nucleotidyltransferase"/>
    <property type="match status" value="1"/>
</dbReference>
<dbReference type="GO" id="GO:0160016">
    <property type="term" value="F:CCACCA tRNA nucleotidyltransferase activity"/>
    <property type="evidence" value="ECO:0007669"/>
    <property type="project" value="RHEA"/>
</dbReference>
<evidence type="ECO:0000313" key="15">
    <source>
        <dbReference type="Proteomes" id="UP000017640"/>
    </source>
</evidence>
<dbReference type="SUPFAM" id="SSF81891">
    <property type="entry name" value="Poly A polymerase C-terminal region-like"/>
    <property type="match status" value="1"/>
</dbReference>
<sequence length="412" mass="45634">MTTDGLEIYEVGGAVRDRLLGRPVQEHDWVVVGATPEAMTARGFRPVGREFPVFLHPETDEEYALARTERKTGPGYHGFTFHASPDVELEADLARRDLTVNAMAQAPDGTLIDPFHGRDDLNARQLRHVSTAFREDPVRILRLARFAARLAPLGFEVAAETMELCREMVASGEVEALVPERVWQETAKALMAPAPAAFIRVLRDCGALARLMPEVDCLFGIPQPPRHHPEIDTGEHILLVLQQCARLEADLPTRFSALVHDLGKGITPADHLPGHRGHEARGVPLVEALCERLRVPAQCRDLALGVTRHHLNCHRVRDLDPADILVMLEGLDLFRRPSRMDGFLLACEADYRGRLGLEDRPYPQADWMRSTLAQCRQIDASRFVAAGLKGAAIGDAIRDARLAVISDNQASD</sequence>
<keyword evidence="10 12" id="KW-0460">Magnesium</keyword>
<dbReference type="GO" id="GO:0005524">
    <property type="term" value="F:ATP binding"/>
    <property type="evidence" value="ECO:0007669"/>
    <property type="project" value="UniProtKB-UniRule"/>
</dbReference>
<keyword evidence="15" id="KW-1185">Reference proteome</keyword>
<comment type="cofactor">
    <cofactor evidence="12">
        <name>Mg(2+)</name>
        <dbReference type="ChEBI" id="CHEBI:18420"/>
    </cofactor>
    <text evidence="12">Magnesium is required for nucleotidyltransferase activity.</text>
</comment>
<comment type="catalytic activity">
    <reaction evidence="12">
        <text>a tRNA with a 3' CCA end + 2 CTP + ATP = a tRNA with a 3' CCACCA end + 3 diphosphate</text>
        <dbReference type="Rhea" id="RHEA:76235"/>
        <dbReference type="Rhea" id="RHEA-COMP:10468"/>
        <dbReference type="Rhea" id="RHEA-COMP:18655"/>
        <dbReference type="ChEBI" id="CHEBI:30616"/>
        <dbReference type="ChEBI" id="CHEBI:33019"/>
        <dbReference type="ChEBI" id="CHEBI:37563"/>
        <dbReference type="ChEBI" id="CHEBI:83071"/>
        <dbReference type="ChEBI" id="CHEBI:195187"/>
    </reaction>
</comment>
<dbReference type="InterPro" id="IPR012006">
    <property type="entry name" value="CCA_bact"/>
</dbReference>
<dbReference type="Pfam" id="PF01743">
    <property type="entry name" value="PolyA_pol"/>
    <property type="match status" value="1"/>
</dbReference>
<keyword evidence="5 12" id="KW-0479">Metal-binding</keyword>
<protein>
    <recommendedName>
        <fullName evidence="12">Multifunctional CCA protein</fullName>
    </recommendedName>
    <domain>
        <recommendedName>
            <fullName evidence="12">CCA-adding enzyme</fullName>
            <ecNumber evidence="12">2.7.7.72</ecNumber>
        </recommendedName>
        <alternativeName>
            <fullName evidence="12">CCA tRNA nucleotidyltransferase</fullName>
        </alternativeName>
        <alternativeName>
            <fullName evidence="12">tRNA CCA-pyrophosphorylase</fullName>
        </alternativeName>
        <alternativeName>
            <fullName evidence="12">tRNA adenylyl-/cytidylyl-transferase</fullName>
        </alternativeName>
        <alternativeName>
            <fullName evidence="12">tRNA nucleotidyltransferase</fullName>
        </alternativeName>
        <alternativeName>
            <fullName evidence="12">tRNA-NT</fullName>
        </alternativeName>
    </domain>
    <domain>
        <recommendedName>
            <fullName evidence="12">2'-nucleotidase</fullName>
            <ecNumber evidence="12">3.1.3.-</ecNumber>
        </recommendedName>
    </domain>
    <domain>
        <recommendedName>
            <fullName evidence="12">2',3'-cyclic phosphodiesterase</fullName>
            <ecNumber evidence="12">3.1.4.-</ecNumber>
        </recommendedName>
    </domain>
    <domain>
        <recommendedName>
            <fullName evidence="12">Phosphatase</fullName>
        </recommendedName>
    </domain>
</protein>
<dbReference type="GO" id="GO:0000049">
    <property type="term" value="F:tRNA binding"/>
    <property type="evidence" value="ECO:0007669"/>
    <property type="project" value="UniProtKB-UniRule"/>
</dbReference>
<dbReference type="InterPro" id="IPR050124">
    <property type="entry name" value="tRNA_CCA-adding_enzyme"/>
</dbReference>
<evidence type="ECO:0000256" key="8">
    <source>
        <dbReference type="ARBA" id="ARBA00022801"/>
    </source>
</evidence>
<dbReference type="eggNOG" id="COG0617">
    <property type="taxonomic scope" value="Bacteria"/>
</dbReference>
<dbReference type="CDD" id="cd00077">
    <property type="entry name" value="HDc"/>
    <property type="match status" value="1"/>
</dbReference>
<name>U5T469_9GAMM</name>
<reference evidence="14 15" key="1">
    <citation type="journal article" date="2013" name="BMC Genomics">
        <title>Genomes of "Spiribacter", a streamlined, successful halophilic bacterium.</title>
        <authorList>
            <person name="Lopez-Perez M."/>
            <person name="Ghai R."/>
            <person name="Leon M.J."/>
            <person name="Rodriguez-Olmos A."/>
            <person name="Copa-Patino J.L."/>
            <person name="Soliveri J."/>
            <person name="Sanchez-Porro C."/>
            <person name="Ventosa A."/>
            <person name="Rodriguez-Valera F."/>
        </authorList>
    </citation>
    <scope>NUCLEOTIDE SEQUENCE [LARGE SCALE GENOMIC DNA]</scope>
    <source>
        <strain evidence="14 15">UAH-SP71</strain>
    </source>
</reference>
<feature type="binding site" evidence="12">
    <location>
        <position position="16"/>
    </location>
    <ligand>
        <name>ATP</name>
        <dbReference type="ChEBI" id="CHEBI:30616"/>
    </ligand>
</feature>
<dbReference type="PANTHER" id="PTHR47545">
    <property type="entry name" value="MULTIFUNCTIONAL CCA PROTEIN"/>
    <property type="match status" value="1"/>
</dbReference>
<organism evidence="14 15">
    <name type="scientific">Spiribacter curvatus</name>
    <dbReference type="NCBI Taxonomy" id="1335757"/>
    <lineage>
        <taxon>Bacteria</taxon>
        <taxon>Pseudomonadati</taxon>
        <taxon>Pseudomonadota</taxon>
        <taxon>Gammaproteobacteria</taxon>
        <taxon>Chromatiales</taxon>
        <taxon>Ectothiorhodospiraceae</taxon>
        <taxon>Spiribacter</taxon>
    </lineage>
</organism>
<dbReference type="PATRIC" id="fig|1335757.3.peg.101"/>
<feature type="binding site" evidence="12">
    <location>
        <position position="145"/>
    </location>
    <ligand>
        <name>ATP</name>
        <dbReference type="ChEBI" id="CHEBI:30616"/>
    </ligand>
</feature>
<dbReference type="PANTHER" id="PTHR47545:SF1">
    <property type="entry name" value="MULTIFUNCTIONAL CCA PROTEIN"/>
    <property type="match status" value="1"/>
</dbReference>
<dbReference type="GO" id="GO:0042245">
    <property type="term" value="P:RNA repair"/>
    <property type="evidence" value="ECO:0007669"/>
    <property type="project" value="UniProtKB-KW"/>
</dbReference>
<comment type="subunit">
    <text evidence="12">Monomer. Can also form homodimers and oligomers.</text>
</comment>
<evidence type="ECO:0000256" key="9">
    <source>
        <dbReference type="ARBA" id="ARBA00022840"/>
    </source>
</evidence>
<feature type="binding site" evidence="12">
    <location>
        <position position="13"/>
    </location>
    <ligand>
        <name>ATP</name>
        <dbReference type="ChEBI" id="CHEBI:30616"/>
    </ligand>
</feature>
<feature type="binding site" evidence="12">
    <location>
        <position position="13"/>
    </location>
    <ligand>
        <name>CTP</name>
        <dbReference type="ChEBI" id="CHEBI:37563"/>
    </ligand>
</feature>
<evidence type="ECO:0000256" key="6">
    <source>
        <dbReference type="ARBA" id="ARBA00022741"/>
    </source>
</evidence>
<evidence type="ECO:0000313" key="14">
    <source>
        <dbReference type="EMBL" id="AGY90972.1"/>
    </source>
</evidence>
<comment type="cofactor">
    <cofactor evidence="12">
        <name>Ni(2+)</name>
        <dbReference type="ChEBI" id="CHEBI:49786"/>
    </cofactor>
    <text evidence="12">Nickel for phosphatase activity.</text>
</comment>
<comment type="catalytic activity">
    <reaction evidence="12">
        <text>a tRNA precursor + 2 CTP + ATP = a tRNA with a 3' CCA end + 3 diphosphate</text>
        <dbReference type="Rhea" id="RHEA:14433"/>
        <dbReference type="Rhea" id="RHEA-COMP:10465"/>
        <dbReference type="Rhea" id="RHEA-COMP:10468"/>
        <dbReference type="ChEBI" id="CHEBI:30616"/>
        <dbReference type="ChEBI" id="CHEBI:33019"/>
        <dbReference type="ChEBI" id="CHEBI:37563"/>
        <dbReference type="ChEBI" id="CHEBI:74896"/>
        <dbReference type="ChEBI" id="CHEBI:83071"/>
        <dbReference type="EC" id="2.7.7.72"/>
    </reaction>
</comment>
<feature type="binding site" evidence="12">
    <location>
        <position position="96"/>
    </location>
    <ligand>
        <name>ATP</name>
        <dbReference type="ChEBI" id="CHEBI:30616"/>
    </ligand>
</feature>
<dbReference type="EC" id="2.7.7.72" evidence="12"/>
<keyword evidence="3 12" id="KW-0819">tRNA processing</keyword>
<dbReference type="GO" id="GO:0016791">
    <property type="term" value="F:phosphatase activity"/>
    <property type="evidence" value="ECO:0007669"/>
    <property type="project" value="UniProtKB-UniRule"/>
</dbReference>
<dbReference type="OrthoDB" id="9805698at2"/>
<evidence type="ECO:0000256" key="3">
    <source>
        <dbReference type="ARBA" id="ARBA00022694"/>
    </source>
</evidence>
<dbReference type="GO" id="GO:0001680">
    <property type="term" value="P:tRNA 3'-terminal CCA addition"/>
    <property type="evidence" value="ECO:0007669"/>
    <property type="project" value="UniProtKB-UniRule"/>
</dbReference>
<dbReference type="HOGENOM" id="CLU_015961_1_1_6"/>
<feature type="binding site" evidence="12">
    <location>
        <position position="145"/>
    </location>
    <ligand>
        <name>CTP</name>
        <dbReference type="ChEBI" id="CHEBI:37563"/>
    </ligand>
</feature>
<evidence type="ECO:0000256" key="1">
    <source>
        <dbReference type="ARBA" id="ARBA00022596"/>
    </source>
</evidence>
<feature type="binding site" evidence="12">
    <location>
        <position position="96"/>
    </location>
    <ligand>
        <name>CTP</name>
        <dbReference type="ChEBI" id="CHEBI:37563"/>
    </ligand>
</feature>
<dbReference type="GO" id="GO:0004810">
    <property type="term" value="F:CCA tRNA nucleotidyltransferase activity"/>
    <property type="evidence" value="ECO:0007669"/>
    <property type="project" value="UniProtKB-UniRule"/>
</dbReference>
<keyword evidence="7 12" id="KW-0692">RNA repair</keyword>
<dbReference type="NCBIfam" id="NF008137">
    <property type="entry name" value="PRK10885.1"/>
    <property type="match status" value="1"/>
</dbReference>
<dbReference type="GO" id="GO:0000287">
    <property type="term" value="F:magnesium ion binding"/>
    <property type="evidence" value="ECO:0007669"/>
    <property type="project" value="UniProtKB-UniRule"/>
</dbReference>
<dbReference type="EC" id="3.1.4.-" evidence="12"/>
<dbReference type="InterPro" id="IPR003607">
    <property type="entry name" value="HD/PDEase_dom"/>
</dbReference>
<keyword evidence="8 12" id="KW-0378">Hydrolase</keyword>
<keyword evidence="6 12" id="KW-0547">Nucleotide-binding</keyword>
<dbReference type="KEGG" id="spiu:SPICUR_00510"/>
<dbReference type="InterPro" id="IPR043519">
    <property type="entry name" value="NT_sf"/>
</dbReference>
<evidence type="ECO:0000256" key="7">
    <source>
        <dbReference type="ARBA" id="ARBA00022800"/>
    </source>
</evidence>
<dbReference type="Pfam" id="PF12627">
    <property type="entry name" value="PolyA_pol_RNAbd"/>
    <property type="match status" value="1"/>
</dbReference>
<dbReference type="CDD" id="cd05398">
    <property type="entry name" value="NT_ClassII-CCAase"/>
    <property type="match status" value="1"/>
</dbReference>
<dbReference type="GO" id="GO:0004112">
    <property type="term" value="F:cyclic-nucleotide phosphodiesterase activity"/>
    <property type="evidence" value="ECO:0007669"/>
    <property type="project" value="UniProtKB-UniRule"/>
</dbReference>
<dbReference type="EC" id="3.1.3.-" evidence="12"/>
<keyword evidence="4 12" id="KW-0548">Nucleotidyltransferase</keyword>
<feature type="binding site" evidence="12">
    <location>
        <position position="28"/>
    </location>
    <ligand>
        <name>Mg(2+)</name>
        <dbReference type="ChEBI" id="CHEBI:18420"/>
    </ligand>
</feature>
<keyword evidence="9 12" id="KW-0067">ATP-binding</keyword>
<dbReference type="Proteomes" id="UP000017640">
    <property type="component" value="Chromosome"/>
</dbReference>
<proteinExistence type="inferred from homology"/>
<feature type="binding site" evidence="12">
    <location>
        <position position="26"/>
    </location>
    <ligand>
        <name>Mg(2+)</name>
        <dbReference type="ChEBI" id="CHEBI:18420"/>
    </ligand>
</feature>
<evidence type="ECO:0000256" key="10">
    <source>
        <dbReference type="ARBA" id="ARBA00022842"/>
    </source>
</evidence>
<dbReference type="InterPro" id="IPR006674">
    <property type="entry name" value="HD_domain"/>
</dbReference>
<feature type="binding site" evidence="12">
    <location>
        <position position="142"/>
    </location>
    <ligand>
        <name>ATP</name>
        <dbReference type="ChEBI" id="CHEBI:30616"/>
    </ligand>
</feature>
<feature type="domain" description="HD" evidence="13">
    <location>
        <begin position="233"/>
        <end position="334"/>
    </location>
</feature>
<dbReference type="Pfam" id="PF01966">
    <property type="entry name" value="HD"/>
    <property type="match status" value="1"/>
</dbReference>
<evidence type="ECO:0000256" key="4">
    <source>
        <dbReference type="ARBA" id="ARBA00022695"/>
    </source>
</evidence>
<accession>U5T469</accession>